<evidence type="ECO:0000313" key="1">
    <source>
        <dbReference type="EMBL" id="KAF9060344.1"/>
    </source>
</evidence>
<name>A0A9P5P7J9_9AGAR</name>
<sequence length="270" mass="31746">MARNSPLDIILNFHSTIVMNLISHSHAYCLYPRALQDKVSLICCSDNRPDRDDACSKYVDRGYYMINGDGRAWRSRTGLPSPTRPSDAPQFNHAKVFDYFYISKDRHLEDRLVWKILLDPITEPENAQLELPWIFASGYPIMPPLLVYECLTSRPVIETNSWSLEAEEPMDSDLQTLLGLDDFSIPTRYKVTYTIYQQPTLRHTYCLSQRVIDNFVHTIEAILFRDIFVDERKAFLRDEGQQHNDFLEHVVDMDIRQMIKIYYYFVSRED</sequence>
<proteinExistence type="predicted"/>
<dbReference type="OrthoDB" id="3041043at2759"/>
<gene>
    <name evidence="1" type="ORF">BDP27DRAFT_1430184</name>
</gene>
<accession>A0A9P5P7J9</accession>
<dbReference type="AlphaFoldDB" id="A0A9P5P7J9"/>
<protein>
    <submittedName>
        <fullName evidence="1">Uncharacterized protein</fullName>
    </submittedName>
</protein>
<comment type="caution">
    <text evidence="1">The sequence shown here is derived from an EMBL/GenBank/DDBJ whole genome shotgun (WGS) entry which is preliminary data.</text>
</comment>
<organism evidence="1 2">
    <name type="scientific">Rhodocollybia butyracea</name>
    <dbReference type="NCBI Taxonomy" id="206335"/>
    <lineage>
        <taxon>Eukaryota</taxon>
        <taxon>Fungi</taxon>
        <taxon>Dikarya</taxon>
        <taxon>Basidiomycota</taxon>
        <taxon>Agaricomycotina</taxon>
        <taxon>Agaricomycetes</taxon>
        <taxon>Agaricomycetidae</taxon>
        <taxon>Agaricales</taxon>
        <taxon>Marasmiineae</taxon>
        <taxon>Omphalotaceae</taxon>
        <taxon>Rhodocollybia</taxon>
    </lineage>
</organism>
<keyword evidence="2" id="KW-1185">Reference proteome</keyword>
<evidence type="ECO:0000313" key="2">
    <source>
        <dbReference type="Proteomes" id="UP000772434"/>
    </source>
</evidence>
<dbReference type="Proteomes" id="UP000772434">
    <property type="component" value="Unassembled WGS sequence"/>
</dbReference>
<reference evidence="1" key="1">
    <citation type="submission" date="2020-11" db="EMBL/GenBank/DDBJ databases">
        <authorList>
            <consortium name="DOE Joint Genome Institute"/>
            <person name="Ahrendt S."/>
            <person name="Riley R."/>
            <person name="Andreopoulos W."/>
            <person name="Labutti K."/>
            <person name="Pangilinan J."/>
            <person name="Ruiz-Duenas F.J."/>
            <person name="Barrasa J.M."/>
            <person name="Sanchez-Garcia M."/>
            <person name="Camarero S."/>
            <person name="Miyauchi S."/>
            <person name="Serrano A."/>
            <person name="Linde D."/>
            <person name="Babiker R."/>
            <person name="Drula E."/>
            <person name="Ayuso-Fernandez I."/>
            <person name="Pacheco R."/>
            <person name="Padilla G."/>
            <person name="Ferreira P."/>
            <person name="Barriuso J."/>
            <person name="Kellner H."/>
            <person name="Castanera R."/>
            <person name="Alfaro M."/>
            <person name="Ramirez L."/>
            <person name="Pisabarro A.G."/>
            <person name="Kuo A."/>
            <person name="Tritt A."/>
            <person name="Lipzen A."/>
            <person name="He G."/>
            <person name="Yan M."/>
            <person name="Ng V."/>
            <person name="Cullen D."/>
            <person name="Martin F."/>
            <person name="Rosso M.-N."/>
            <person name="Henrissat B."/>
            <person name="Hibbett D."/>
            <person name="Martinez A.T."/>
            <person name="Grigoriev I.V."/>
        </authorList>
    </citation>
    <scope>NUCLEOTIDE SEQUENCE</scope>
    <source>
        <strain evidence="1">AH 40177</strain>
    </source>
</reference>
<dbReference type="EMBL" id="JADNRY010000248">
    <property type="protein sequence ID" value="KAF9060344.1"/>
    <property type="molecule type" value="Genomic_DNA"/>
</dbReference>